<dbReference type="AlphaFoldDB" id="A0A8S9YFB3"/>
<evidence type="ECO:0000313" key="2">
    <source>
        <dbReference type="Proteomes" id="UP000822476"/>
    </source>
</evidence>
<reference evidence="1" key="1">
    <citation type="submission" date="2019-07" db="EMBL/GenBank/DDBJ databases">
        <title>Annotation for the trematode Paragonimus miyazaki's.</title>
        <authorList>
            <person name="Choi Y.-J."/>
        </authorList>
    </citation>
    <scope>NUCLEOTIDE SEQUENCE</scope>
    <source>
        <strain evidence="1">Japan</strain>
    </source>
</reference>
<proteinExistence type="predicted"/>
<dbReference type="OrthoDB" id="10036512at2759"/>
<keyword evidence="2" id="KW-1185">Reference proteome</keyword>
<dbReference type="Proteomes" id="UP000822476">
    <property type="component" value="Unassembled WGS sequence"/>
</dbReference>
<gene>
    <name evidence="1" type="ORF">EG68_10610</name>
</gene>
<accession>A0A8S9YFB3</accession>
<comment type="caution">
    <text evidence="1">The sequence shown here is derived from an EMBL/GenBank/DDBJ whole genome shotgun (WGS) entry which is preliminary data.</text>
</comment>
<name>A0A8S9YFB3_9TREM</name>
<sequence length="219" mass="24387">MADTELEIVPVSTTTATSLGGPAKGKPISRRILRPWERYVAVGHHRTIRKDLGSCSQQSRTRVILQSVFLGVLRMYHPILPRDPWKLMGASRECPERHIGPGVYVYFGLEKALLRHLSWPSNRQCTSAHTQLHLDGLSHFNASKTQVWPIPRRVVFLFKTDSFIVGQQTPAVLPSSCWTALTNSVTYCAMVSDAHRITQCSVVCEMSSVIHSPGASLGR</sequence>
<organism evidence="1 2">
    <name type="scientific">Paragonimus skrjabini miyazakii</name>
    <dbReference type="NCBI Taxonomy" id="59628"/>
    <lineage>
        <taxon>Eukaryota</taxon>
        <taxon>Metazoa</taxon>
        <taxon>Spiralia</taxon>
        <taxon>Lophotrochozoa</taxon>
        <taxon>Platyhelminthes</taxon>
        <taxon>Trematoda</taxon>
        <taxon>Digenea</taxon>
        <taxon>Plagiorchiida</taxon>
        <taxon>Troglotremata</taxon>
        <taxon>Troglotrematidae</taxon>
        <taxon>Paragonimus</taxon>
    </lineage>
</organism>
<evidence type="ECO:0000313" key="1">
    <source>
        <dbReference type="EMBL" id="KAF7240954.1"/>
    </source>
</evidence>
<protein>
    <submittedName>
        <fullName evidence="1">Uncharacterized protein</fullName>
    </submittedName>
</protein>
<dbReference type="EMBL" id="JTDE01007115">
    <property type="protein sequence ID" value="KAF7240954.1"/>
    <property type="molecule type" value="Genomic_DNA"/>
</dbReference>